<protein>
    <recommendedName>
        <fullName evidence="2">MoaD/ThiS family protein</fullName>
    </recommendedName>
</protein>
<reference evidence="1" key="1">
    <citation type="journal article" date="2014" name="Front. Microbiol.">
        <title>High frequency of phylogenetically diverse reductive dehalogenase-homologous genes in deep subseafloor sedimentary metagenomes.</title>
        <authorList>
            <person name="Kawai M."/>
            <person name="Futagami T."/>
            <person name="Toyoda A."/>
            <person name="Takaki Y."/>
            <person name="Nishi S."/>
            <person name="Hori S."/>
            <person name="Arai W."/>
            <person name="Tsubouchi T."/>
            <person name="Morono Y."/>
            <person name="Uchiyama I."/>
            <person name="Ito T."/>
            <person name="Fujiyama A."/>
            <person name="Inagaki F."/>
            <person name="Takami H."/>
        </authorList>
    </citation>
    <scope>NUCLEOTIDE SEQUENCE</scope>
    <source>
        <strain evidence="1">Expedition CK06-06</strain>
    </source>
</reference>
<dbReference type="InterPro" id="IPR016155">
    <property type="entry name" value="Mopterin_synth/thiamin_S_b"/>
</dbReference>
<proteinExistence type="predicted"/>
<evidence type="ECO:0008006" key="2">
    <source>
        <dbReference type="Google" id="ProtNLM"/>
    </source>
</evidence>
<dbReference type="Gene3D" id="3.10.20.30">
    <property type="match status" value="1"/>
</dbReference>
<sequence>MTNEVKIEISPWFSQSFGKKSKVTMTEQIRKDESLKSLLERIAVKHDGFGAMIYDISCGTIYDAVVIFVNNKPVTSDLKIKIKVGDTIVVTPFYSGG</sequence>
<organism evidence="1">
    <name type="scientific">marine sediment metagenome</name>
    <dbReference type="NCBI Taxonomy" id="412755"/>
    <lineage>
        <taxon>unclassified sequences</taxon>
        <taxon>metagenomes</taxon>
        <taxon>ecological metagenomes</taxon>
    </lineage>
</organism>
<dbReference type="SUPFAM" id="SSF54285">
    <property type="entry name" value="MoaD/ThiS"/>
    <property type="match status" value="1"/>
</dbReference>
<evidence type="ECO:0000313" key="1">
    <source>
        <dbReference type="EMBL" id="GAF68974.1"/>
    </source>
</evidence>
<comment type="caution">
    <text evidence="1">The sequence shown here is derived from an EMBL/GenBank/DDBJ whole genome shotgun (WGS) entry which is preliminary data.</text>
</comment>
<name>X0RJH8_9ZZZZ</name>
<accession>X0RJH8</accession>
<dbReference type="InterPro" id="IPR012675">
    <property type="entry name" value="Beta-grasp_dom_sf"/>
</dbReference>
<gene>
    <name evidence="1" type="ORF">S01H1_10068</name>
</gene>
<dbReference type="EMBL" id="BARS01005142">
    <property type="protein sequence ID" value="GAF68974.1"/>
    <property type="molecule type" value="Genomic_DNA"/>
</dbReference>
<dbReference type="AlphaFoldDB" id="X0RJH8"/>